<dbReference type="EC" id="2.7.6.2" evidence="5"/>
<evidence type="ECO:0000313" key="8">
    <source>
        <dbReference type="Proteomes" id="UP000196878"/>
    </source>
</evidence>
<dbReference type="InterPro" id="IPR006282">
    <property type="entry name" value="Thi_PPkinase"/>
</dbReference>
<dbReference type="PANTHER" id="PTHR41299">
    <property type="entry name" value="THIAMINE PYROPHOSPHOKINASE"/>
    <property type="match status" value="1"/>
</dbReference>
<keyword evidence="4" id="KW-0067">ATP-binding</keyword>
<dbReference type="SUPFAM" id="SSF63862">
    <property type="entry name" value="Thiamin pyrophosphokinase, substrate-binding domain"/>
    <property type="match status" value="1"/>
</dbReference>
<evidence type="ECO:0000256" key="1">
    <source>
        <dbReference type="ARBA" id="ARBA00022679"/>
    </source>
</evidence>
<keyword evidence="2" id="KW-0547">Nucleotide-binding</keyword>
<dbReference type="InterPro" id="IPR007371">
    <property type="entry name" value="TPK_catalytic"/>
</dbReference>
<keyword evidence="3 7" id="KW-0418">Kinase</keyword>
<evidence type="ECO:0000259" key="6">
    <source>
        <dbReference type="Pfam" id="PF04263"/>
    </source>
</evidence>
<feature type="domain" description="Thiamin pyrophosphokinase catalytic" evidence="6">
    <location>
        <begin position="29"/>
        <end position="119"/>
    </location>
</feature>
<organism evidence="7 8">
    <name type="scientific">Haematobacter genomosp. 1</name>
    <dbReference type="NCBI Taxonomy" id="366618"/>
    <lineage>
        <taxon>Bacteria</taxon>
        <taxon>Pseudomonadati</taxon>
        <taxon>Pseudomonadota</taxon>
        <taxon>Alphaproteobacteria</taxon>
        <taxon>Rhodobacterales</taxon>
        <taxon>Paracoccaceae</taxon>
        <taxon>Haematobacter</taxon>
    </lineage>
</organism>
<dbReference type="GO" id="GO:0006772">
    <property type="term" value="P:thiamine metabolic process"/>
    <property type="evidence" value="ECO:0007669"/>
    <property type="project" value="UniProtKB-UniRule"/>
</dbReference>
<reference evidence="7 8" key="1">
    <citation type="submission" date="2016-12" db="EMBL/GenBank/DDBJ databases">
        <title>Comparison of Traditional DNA-DNA Hybridization with In Silico Genomic Analysis.</title>
        <authorList>
            <person name="Nicholson A.C."/>
            <person name="Humrighouse B.W."/>
            <person name="Graziano J."/>
            <person name="Lasker B."/>
            <person name="Whitney A.M."/>
            <person name="Mcquiston J.R."/>
        </authorList>
    </citation>
    <scope>NUCLEOTIDE SEQUENCE [LARGE SCALE GENOMIC DNA]</scope>
    <source>
        <strain evidence="7 8">H2240</strain>
    </source>
</reference>
<dbReference type="GO" id="GO:0004788">
    <property type="term" value="F:thiamine diphosphokinase activity"/>
    <property type="evidence" value="ECO:0007669"/>
    <property type="project" value="UniProtKB-UniRule"/>
</dbReference>
<dbReference type="AlphaFoldDB" id="A0A212A8T7"/>
<evidence type="ECO:0000256" key="4">
    <source>
        <dbReference type="ARBA" id="ARBA00022840"/>
    </source>
</evidence>
<dbReference type="EMBL" id="NIPW01000028">
    <property type="protein sequence ID" value="OWJ76279.1"/>
    <property type="molecule type" value="Genomic_DNA"/>
</dbReference>
<protein>
    <recommendedName>
        <fullName evidence="5">Thiamine diphosphokinase</fullName>
        <ecNumber evidence="5">2.7.6.2</ecNumber>
    </recommendedName>
</protein>
<dbReference type="OrthoDB" id="7057856at2"/>
<name>A0A212A8T7_9RHOB</name>
<dbReference type="GO" id="GO:0005524">
    <property type="term" value="F:ATP binding"/>
    <property type="evidence" value="ECO:0007669"/>
    <property type="project" value="UniProtKB-KW"/>
</dbReference>
<dbReference type="GO" id="GO:0016301">
    <property type="term" value="F:kinase activity"/>
    <property type="evidence" value="ECO:0007669"/>
    <property type="project" value="UniProtKB-KW"/>
</dbReference>
<dbReference type="InterPro" id="IPR053149">
    <property type="entry name" value="TPK"/>
</dbReference>
<dbReference type="PANTHER" id="PTHR41299:SF1">
    <property type="entry name" value="THIAMINE PYROPHOSPHOKINASE"/>
    <property type="match status" value="1"/>
</dbReference>
<dbReference type="SUPFAM" id="SSF63999">
    <property type="entry name" value="Thiamin pyrophosphokinase, catalytic domain"/>
    <property type="match status" value="1"/>
</dbReference>
<evidence type="ECO:0000256" key="3">
    <source>
        <dbReference type="ARBA" id="ARBA00022777"/>
    </source>
</evidence>
<evidence type="ECO:0000256" key="2">
    <source>
        <dbReference type="ARBA" id="ARBA00022741"/>
    </source>
</evidence>
<dbReference type="GO" id="GO:0009229">
    <property type="term" value="P:thiamine diphosphate biosynthetic process"/>
    <property type="evidence" value="ECO:0007669"/>
    <property type="project" value="InterPro"/>
</dbReference>
<comment type="caution">
    <text evidence="7">The sequence shown here is derived from an EMBL/GenBank/DDBJ whole genome shotgun (WGS) entry which is preliminary data.</text>
</comment>
<dbReference type="InterPro" id="IPR036759">
    <property type="entry name" value="TPK_catalytic_sf"/>
</dbReference>
<keyword evidence="1" id="KW-0808">Transferase</keyword>
<gene>
    <name evidence="7" type="ORF">CDV49_14525</name>
</gene>
<dbReference type="Gene3D" id="3.40.50.10240">
    <property type="entry name" value="Thiamin pyrophosphokinase, catalytic domain"/>
    <property type="match status" value="1"/>
</dbReference>
<dbReference type="InterPro" id="IPR036371">
    <property type="entry name" value="TPK_B1-bd_sf"/>
</dbReference>
<dbReference type="Pfam" id="PF04263">
    <property type="entry name" value="TPK_catalytic"/>
    <property type="match status" value="1"/>
</dbReference>
<keyword evidence="8" id="KW-1185">Reference proteome</keyword>
<dbReference type="CDD" id="cd07995">
    <property type="entry name" value="TPK"/>
    <property type="match status" value="1"/>
</dbReference>
<evidence type="ECO:0000256" key="5">
    <source>
        <dbReference type="NCBIfam" id="TIGR01378"/>
    </source>
</evidence>
<dbReference type="Proteomes" id="UP000196878">
    <property type="component" value="Unassembled WGS sequence"/>
</dbReference>
<sequence>MPEPVLTATSGITLLGGADISASSLELALSLAPVAVAADGGADRALALGVRPELVIGDLDSLSPAGREAMGNAVLEVAEQDTTDFEKCLQRLAAPFVLGLGFLGGRLDHALAALTVLTRAPMPVLLIGEEDVVFCAPSTLTLHLPVGTRLSLYPLAPVRGRSEGLVWPIDGIDFAPAGRVGTSNRTAAEVVRLSFTGRGMLVLLPRQALQPALSALLSAEPHVPGAPDKDPKR</sequence>
<dbReference type="NCBIfam" id="TIGR01378">
    <property type="entry name" value="thi_PPkinase"/>
    <property type="match status" value="1"/>
</dbReference>
<accession>A0A212A8T7</accession>
<proteinExistence type="predicted"/>
<evidence type="ECO:0000313" key="7">
    <source>
        <dbReference type="EMBL" id="OWJ76279.1"/>
    </source>
</evidence>